<accession>A0A5B7K9Q0</accession>
<organism evidence="1 2">
    <name type="scientific">Portunus trituberculatus</name>
    <name type="common">Swimming crab</name>
    <name type="synonym">Neptunus trituberculatus</name>
    <dbReference type="NCBI Taxonomy" id="210409"/>
    <lineage>
        <taxon>Eukaryota</taxon>
        <taxon>Metazoa</taxon>
        <taxon>Ecdysozoa</taxon>
        <taxon>Arthropoda</taxon>
        <taxon>Crustacea</taxon>
        <taxon>Multicrustacea</taxon>
        <taxon>Malacostraca</taxon>
        <taxon>Eumalacostraca</taxon>
        <taxon>Eucarida</taxon>
        <taxon>Decapoda</taxon>
        <taxon>Pleocyemata</taxon>
        <taxon>Brachyura</taxon>
        <taxon>Eubrachyura</taxon>
        <taxon>Portunoidea</taxon>
        <taxon>Portunidae</taxon>
        <taxon>Portuninae</taxon>
        <taxon>Portunus</taxon>
    </lineage>
</organism>
<comment type="caution">
    <text evidence="1">The sequence shown here is derived from an EMBL/GenBank/DDBJ whole genome shotgun (WGS) entry which is preliminary data.</text>
</comment>
<dbReference type="EMBL" id="VSRR010135851">
    <property type="protein sequence ID" value="MPD03374.1"/>
    <property type="molecule type" value="Genomic_DNA"/>
</dbReference>
<evidence type="ECO:0000313" key="1">
    <source>
        <dbReference type="EMBL" id="MPD03374.1"/>
    </source>
</evidence>
<reference evidence="1 2" key="1">
    <citation type="submission" date="2019-05" db="EMBL/GenBank/DDBJ databases">
        <title>Another draft genome of Portunus trituberculatus and its Hox gene families provides insights of decapod evolution.</title>
        <authorList>
            <person name="Jeong J.-H."/>
            <person name="Song I."/>
            <person name="Kim S."/>
            <person name="Choi T."/>
            <person name="Kim D."/>
            <person name="Ryu S."/>
            <person name="Kim W."/>
        </authorList>
    </citation>
    <scope>NUCLEOTIDE SEQUENCE [LARGE SCALE GENOMIC DNA]</scope>
    <source>
        <tissue evidence="1">Muscle</tissue>
    </source>
</reference>
<dbReference type="AlphaFoldDB" id="A0A5B7K9Q0"/>
<proteinExistence type="predicted"/>
<name>A0A5B7K9Q0_PORTR</name>
<sequence length="66" mass="7605">MDFLPSEVHNERMCTQQCKWIHCNIAVCVNSACLRHLTGKVESYTCARNDMGDARTVEHVMLKCIY</sequence>
<dbReference type="Proteomes" id="UP000324222">
    <property type="component" value="Unassembled WGS sequence"/>
</dbReference>
<evidence type="ECO:0000313" key="2">
    <source>
        <dbReference type="Proteomes" id="UP000324222"/>
    </source>
</evidence>
<gene>
    <name evidence="1" type="ORF">E2C01_099010</name>
</gene>
<protein>
    <submittedName>
        <fullName evidence="1">Uncharacterized protein</fullName>
    </submittedName>
</protein>
<keyword evidence="2" id="KW-1185">Reference proteome</keyword>